<dbReference type="GO" id="GO:0098552">
    <property type="term" value="C:side of membrane"/>
    <property type="evidence" value="ECO:0007669"/>
    <property type="project" value="UniProtKB-KW"/>
</dbReference>
<dbReference type="PANTHER" id="PTHR33021:SF44">
    <property type="entry name" value="EARLY NODULIN-LIKE PROTEIN 8"/>
    <property type="match status" value="1"/>
</dbReference>
<keyword evidence="4 9" id="KW-0472">Membrane</keyword>
<dbReference type="OrthoDB" id="782862at2759"/>
<dbReference type="GO" id="GO:0005886">
    <property type="term" value="C:plasma membrane"/>
    <property type="evidence" value="ECO:0007669"/>
    <property type="project" value="UniProtKB-SubCell"/>
</dbReference>
<dbReference type="FunFam" id="2.60.40.420:FF:000010">
    <property type="entry name" value="Early nodulin-like protein 1"/>
    <property type="match status" value="1"/>
</dbReference>
<comment type="subcellular location">
    <subcellularLocation>
        <location evidence="1">Cell membrane</location>
        <topology evidence="1">Lipid-anchor</topology>
        <topology evidence="1">GPI-anchor</topology>
    </subcellularLocation>
</comment>
<dbReference type="GeneID" id="111498703"/>
<keyword evidence="9" id="KW-1133">Transmembrane helix</keyword>
<dbReference type="Gene3D" id="2.60.40.420">
    <property type="entry name" value="Cupredoxins - blue copper proteins"/>
    <property type="match status" value="1"/>
</dbReference>
<evidence type="ECO:0000256" key="3">
    <source>
        <dbReference type="ARBA" id="ARBA00022729"/>
    </source>
</evidence>
<dbReference type="Proteomes" id="UP000504608">
    <property type="component" value="Unplaced"/>
</dbReference>
<dbReference type="InterPro" id="IPR003245">
    <property type="entry name" value="Phytocyanin_dom"/>
</dbReference>
<reference evidence="12" key="1">
    <citation type="submission" date="2025-08" db="UniProtKB">
        <authorList>
            <consortium name="RefSeq"/>
        </authorList>
    </citation>
    <scope>IDENTIFICATION</scope>
    <source>
        <tissue evidence="12">Young leaves</tissue>
    </source>
</reference>
<dbReference type="InterPro" id="IPR008972">
    <property type="entry name" value="Cupredoxin"/>
</dbReference>
<feature type="transmembrane region" description="Helical" evidence="9">
    <location>
        <begin position="275"/>
        <end position="292"/>
    </location>
</feature>
<protein>
    <submittedName>
        <fullName evidence="12">Early nodulin-like protein 3</fullName>
    </submittedName>
</protein>
<keyword evidence="6" id="KW-0325">Glycoprotein</keyword>
<proteinExistence type="inferred from homology"/>
<evidence type="ECO:0000256" key="8">
    <source>
        <dbReference type="ARBA" id="ARBA00035011"/>
    </source>
</evidence>
<feature type="domain" description="Phytocyanin" evidence="10">
    <location>
        <begin position="123"/>
        <end position="227"/>
    </location>
</feature>
<dbReference type="KEGG" id="cmax:111498703"/>
<dbReference type="AlphaFoldDB" id="A0A6J1KYE7"/>
<accession>A0A6J1KYE7</accession>
<dbReference type="SUPFAM" id="SSF49503">
    <property type="entry name" value="Cupredoxins"/>
    <property type="match status" value="1"/>
</dbReference>
<gene>
    <name evidence="12" type="primary">LOC111498703</name>
</gene>
<evidence type="ECO:0000256" key="5">
    <source>
        <dbReference type="ARBA" id="ARBA00023157"/>
    </source>
</evidence>
<evidence type="ECO:0000256" key="7">
    <source>
        <dbReference type="ARBA" id="ARBA00023288"/>
    </source>
</evidence>
<dbReference type="PANTHER" id="PTHR33021">
    <property type="entry name" value="BLUE COPPER PROTEIN"/>
    <property type="match status" value="1"/>
</dbReference>
<comment type="similarity">
    <text evidence="8">Belongs to the early nodulin-like (ENODL) family.</text>
</comment>
<keyword evidence="7" id="KW-0449">Lipoprotein</keyword>
<evidence type="ECO:0000256" key="9">
    <source>
        <dbReference type="SAM" id="Phobius"/>
    </source>
</evidence>
<dbReference type="PROSITE" id="PS51485">
    <property type="entry name" value="PHYTOCYANIN"/>
    <property type="match status" value="1"/>
</dbReference>
<evidence type="ECO:0000313" key="12">
    <source>
        <dbReference type="RefSeq" id="XP_023005810.1"/>
    </source>
</evidence>
<dbReference type="RefSeq" id="XP_023005810.1">
    <property type="nucleotide sequence ID" value="XM_023150042.1"/>
</dbReference>
<evidence type="ECO:0000256" key="6">
    <source>
        <dbReference type="ARBA" id="ARBA00023180"/>
    </source>
</evidence>
<evidence type="ECO:0000256" key="4">
    <source>
        <dbReference type="ARBA" id="ARBA00023136"/>
    </source>
</evidence>
<keyword evidence="5" id="KW-1015">Disulfide bond</keyword>
<organism evidence="11 12">
    <name type="scientific">Cucurbita maxima</name>
    <name type="common">Pumpkin</name>
    <name type="synonym">Winter squash</name>
    <dbReference type="NCBI Taxonomy" id="3661"/>
    <lineage>
        <taxon>Eukaryota</taxon>
        <taxon>Viridiplantae</taxon>
        <taxon>Streptophyta</taxon>
        <taxon>Embryophyta</taxon>
        <taxon>Tracheophyta</taxon>
        <taxon>Spermatophyta</taxon>
        <taxon>Magnoliopsida</taxon>
        <taxon>eudicotyledons</taxon>
        <taxon>Gunneridae</taxon>
        <taxon>Pentapetalae</taxon>
        <taxon>rosids</taxon>
        <taxon>fabids</taxon>
        <taxon>Cucurbitales</taxon>
        <taxon>Cucurbitaceae</taxon>
        <taxon>Cucurbiteae</taxon>
        <taxon>Cucurbita</taxon>
    </lineage>
</organism>
<keyword evidence="11" id="KW-1185">Reference proteome</keyword>
<feature type="transmembrane region" description="Helical" evidence="9">
    <location>
        <begin position="33"/>
        <end position="53"/>
    </location>
</feature>
<dbReference type="Pfam" id="PF02298">
    <property type="entry name" value="Cu_bind_like"/>
    <property type="match status" value="1"/>
</dbReference>
<dbReference type="InterPro" id="IPR039391">
    <property type="entry name" value="Phytocyanin-like"/>
</dbReference>
<name>A0A6J1KYE7_CUCMA</name>
<evidence type="ECO:0000313" key="11">
    <source>
        <dbReference type="Proteomes" id="UP000504608"/>
    </source>
</evidence>
<keyword evidence="9" id="KW-0812">Transmembrane</keyword>
<evidence type="ECO:0000259" key="10">
    <source>
        <dbReference type="PROSITE" id="PS51485"/>
    </source>
</evidence>
<evidence type="ECO:0000256" key="1">
    <source>
        <dbReference type="ARBA" id="ARBA00004609"/>
    </source>
</evidence>
<keyword evidence="2" id="KW-0336">GPI-anchor</keyword>
<dbReference type="GO" id="GO:0009055">
    <property type="term" value="F:electron transfer activity"/>
    <property type="evidence" value="ECO:0007669"/>
    <property type="project" value="InterPro"/>
</dbReference>
<keyword evidence="3" id="KW-0732">Signal</keyword>
<sequence>MFVSFSHLSPLNFYSQTEIHNIDQARSFRSGVIVVKSLLFVAFLLLLCLLPYLTAASCDVKTSSFKRVLFGCQETGRFVEGEAKKSGGGGLRQALMAILESFLRFRFLQHVVILLQIHSVICYRYKVGDLDSWGLPTSENPKIYMYWSKYHSLKIGDSLMFLYPPSQDSVIQVTKESYNSCNLKDPILSMKDGNSVFNITTYEDLFFTSGVAGHCEKNQKLHISVLSGNGSSASAPSSDGALPEISPSYPTVFGGIPAAPMANSSASSSSLSTKISFFPALVAAFAGLLILSQ</sequence>
<evidence type="ECO:0000256" key="2">
    <source>
        <dbReference type="ARBA" id="ARBA00022622"/>
    </source>
</evidence>